<dbReference type="EMBL" id="AZHA01000002">
    <property type="protein sequence ID" value="OAA51260.1"/>
    <property type="molecule type" value="Genomic_DNA"/>
</dbReference>
<dbReference type="Proteomes" id="UP000076863">
    <property type="component" value="Unassembled WGS sequence"/>
</dbReference>
<comment type="caution">
    <text evidence="1">The sequence shown here is derived from an EMBL/GenBank/DDBJ whole genome shotgun (WGS) entry which is preliminary data.</text>
</comment>
<evidence type="ECO:0000313" key="1">
    <source>
        <dbReference type="EMBL" id="OAA51260.1"/>
    </source>
</evidence>
<keyword evidence="2" id="KW-1185">Reference proteome</keyword>
<proteinExistence type="predicted"/>
<evidence type="ECO:0000313" key="2">
    <source>
        <dbReference type="Proteomes" id="UP000076863"/>
    </source>
</evidence>
<organism evidence="1 2">
    <name type="scientific">Beauveria brongniartii RCEF 3172</name>
    <dbReference type="NCBI Taxonomy" id="1081107"/>
    <lineage>
        <taxon>Eukaryota</taxon>
        <taxon>Fungi</taxon>
        <taxon>Dikarya</taxon>
        <taxon>Ascomycota</taxon>
        <taxon>Pezizomycotina</taxon>
        <taxon>Sordariomycetes</taxon>
        <taxon>Hypocreomycetidae</taxon>
        <taxon>Hypocreales</taxon>
        <taxon>Cordycipitaceae</taxon>
        <taxon>Beauveria</taxon>
        <taxon>Beauveria brongniartii</taxon>
    </lineage>
</organism>
<accession>A0A162M5P5</accession>
<dbReference type="AlphaFoldDB" id="A0A162M5P5"/>
<protein>
    <submittedName>
        <fullName evidence="1">Uncharacterized protein</fullName>
    </submittedName>
</protein>
<name>A0A162M5P5_9HYPO</name>
<sequence length="143" mass="16391">MLFDMWCSICQDSSMSPVHIILEYPDGNKMLYKYFASDPDNKLQLSISPCETVPDTYTKIARLFEKDVSKVAKVCSLPQLTERMKSPKDWVNKIIVRLCTKDLINMEAEFQWRHLLGADLQPAGSTGQLSIRNFKQRGNKMIG</sequence>
<dbReference type="OrthoDB" id="10295029at2759"/>
<reference evidence="1 2" key="1">
    <citation type="journal article" date="2016" name="Genome Biol. Evol.">
        <title>Divergent and convergent evolution of fungal pathogenicity.</title>
        <authorList>
            <person name="Shang Y."/>
            <person name="Xiao G."/>
            <person name="Zheng P."/>
            <person name="Cen K."/>
            <person name="Zhan S."/>
            <person name="Wang C."/>
        </authorList>
    </citation>
    <scope>NUCLEOTIDE SEQUENCE [LARGE SCALE GENOMIC DNA]</scope>
    <source>
        <strain evidence="1 2">RCEF 3172</strain>
    </source>
</reference>
<gene>
    <name evidence="1" type="ORF">BBO_01207</name>
</gene>